<dbReference type="EMBL" id="GBXM01059142">
    <property type="protein sequence ID" value="JAH49435.1"/>
    <property type="molecule type" value="Transcribed_RNA"/>
</dbReference>
<evidence type="ECO:0000313" key="1">
    <source>
        <dbReference type="EMBL" id="JAH55518.1"/>
    </source>
</evidence>
<proteinExistence type="predicted"/>
<reference evidence="1" key="1">
    <citation type="submission" date="2014-11" db="EMBL/GenBank/DDBJ databases">
        <authorList>
            <person name="Amaro Gonzalez C."/>
        </authorList>
    </citation>
    <scope>NUCLEOTIDE SEQUENCE</scope>
</reference>
<organism evidence="1">
    <name type="scientific">Anguilla anguilla</name>
    <name type="common">European freshwater eel</name>
    <name type="synonym">Muraena anguilla</name>
    <dbReference type="NCBI Taxonomy" id="7936"/>
    <lineage>
        <taxon>Eukaryota</taxon>
        <taxon>Metazoa</taxon>
        <taxon>Chordata</taxon>
        <taxon>Craniata</taxon>
        <taxon>Vertebrata</taxon>
        <taxon>Euteleostomi</taxon>
        <taxon>Actinopterygii</taxon>
        <taxon>Neopterygii</taxon>
        <taxon>Teleostei</taxon>
        <taxon>Anguilliformes</taxon>
        <taxon>Anguillidae</taxon>
        <taxon>Anguilla</taxon>
    </lineage>
</organism>
<dbReference type="AlphaFoldDB" id="A0A0E9TS04"/>
<protein>
    <submittedName>
        <fullName evidence="1">Uncharacterized protein</fullName>
    </submittedName>
</protein>
<sequence>MGAWLSFRYLPKTCLDLKALLKLQRKLSLFLTSANFGH</sequence>
<reference evidence="1" key="2">
    <citation type="journal article" date="2015" name="Fish Shellfish Immunol.">
        <title>Early steps in the European eel (Anguilla anguilla)-Vibrio vulnificus interaction in the gills: Role of the RtxA13 toxin.</title>
        <authorList>
            <person name="Callol A."/>
            <person name="Pajuelo D."/>
            <person name="Ebbesson L."/>
            <person name="Teles M."/>
            <person name="MacKenzie S."/>
            <person name="Amaro C."/>
        </authorList>
    </citation>
    <scope>NUCLEOTIDE SEQUENCE</scope>
</reference>
<name>A0A0E9TS04_ANGAN</name>
<accession>A0A0E9TS04</accession>
<dbReference type="EMBL" id="GBXM01053059">
    <property type="protein sequence ID" value="JAH55518.1"/>
    <property type="molecule type" value="Transcribed_RNA"/>
</dbReference>